<dbReference type="Proteomes" id="UP000006666">
    <property type="component" value="Chromosome"/>
</dbReference>
<dbReference type="eggNOG" id="COG2120">
    <property type="taxonomic scope" value="Bacteria"/>
</dbReference>
<dbReference type="InterPro" id="IPR024078">
    <property type="entry name" value="LmbE-like_dom_sf"/>
</dbReference>
<keyword evidence="1" id="KW-0862">Zinc</keyword>
<name>C7NGM3_KYTSD</name>
<sequence>MSPLSLPVVAPVAGAPVPAVDGVVLVLGAHPDDETVGAGRLVAHLAARGRVAAHVATAGEGCFAGRETPGVPDVGELRRSEWRAAVTALGAETGRCAGLADGSLARHPGRVRAWVAEVVDAVGPAVLVAPWQLDPHPDHAATGSAAARVARERGLTLWEYPVWAPAWCTPEQVGASGWRLEARWTDPSATAARAAALRCYPSQLHELVAGWGAVVPTDALAHHAQQLVCVREAA</sequence>
<dbReference type="HOGENOM" id="CLU_049311_0_2_11"/>
<accession>C7NGM3</accession>
<dbReference type="KEGG" id="kse:Ksed_10890"/>
<proteinExistence type="predicted"/>
<evidence type="ECO:0000313" key="2">
    <source>
        <dbReference type="EMBL" id="ACV06131.1"/>
    </source>
</evidence>
<dbReference type="GO" id="GO:0016811">
    <property type="term" value="F:hydrolase activity, acting on carbon-nitrogen (but not peptide) bonds, in linear amides"/>
    <property type="evidence" value="ECO:0007669"/>
    <property type="project" value="TreeGrafter"/>
</dbReference>
<protein>
    <submittedName>
        <fullName evidence="2">Uncharacterized LmbE-like protein</fullName>
    </submittedName>
</protein>
<dbReference type="Pfam" id="PF02585">
    <property type="entry name" value="PIG-L"/>
    <property type="match status" value="1"/>
</dbReference>
<dbReference type="EMBL" id="CP001686">
    <property type="protein sequence ID" value="ACV06131.1"/>
    <property type="molecule type" value="Genomic_DNA"/>
</dbReference>
<dbReference type="GO" id="GO:0016137">
    <property type="term" value="P:glycoside metabolic process"/>
    <property type="evidence" value="ECO:0007669"/>
    <property type="project" value="UniProtKB-ARBA"/>
</dbReference>
<dbReference type="STRING" id="478801.Ksed_10890"/>
<dbReference type="Gene3D" id="3.40.50.10320">
    <property type="entry name" value="LmbE-like"/>
    <property type="match status" value="1"/>
</dbReference>
<reference evidence="2 3" key="1">
    <citation type="journal article" date="2009" name="Stand. Genomic Sci.">
        <title>Complete genome sequence of Kytococcus sedentarius type strain (541).</title>
        <authorList>
            <person name="Sims D."/>
            <person name="Brettin T."/>
            <person name="Detter J.C."/>
            <person name="Han C."/>
            <person name="Lapidus A."/>
            <person name="Copeland A."/>
            <person name="Glavina Del Rio T."/>
            <person name="Nolan M."/>
            <person name="Chen F."/>
            <person name="Lucas S."/>
            <person name="Tice H."/>
            <person name="Cheng J.F."/>
            <person name="Bruce D."/>
            <person name="Goodwin L."/>
            <person name="Pitluck S."/>
            <person name="Ovchinnikova G."/>
            <person name="Pati A."/>
            <person name="Ivanova N."/>
            <person name="Mavrommatis K."/>
            <person name="Chen A."/>
            <person name="Palaniappan K."/>
            <person name="D'haeseleer P."/>
            <person name="Chain P."/>
            <person name="Bristow J."/>
            <person name="Eisen J.A."/>
            <person name="Markowitz V."/>
            <person name="Hugenholtz P."/>
            <person name="Schneider S."/>
            <person name="Goker M."/>
            <person name="Pukall R."/>
            <person name="Kyrpides N.C."/>
            <person name="Klenk H.P."/>
        </authorList>
    </citation>
    <scope>NUCLEOTIDE SEQUENCE [LARGE SCALE GENOMIC DNA]</scope>
    <source>
        <strain evidence="3">ATCC 14392 / DSM 20547 / JCM 11482 / CCUG 33030 / NBRC 15357 / NCTC 11040 / CCM 314 / 541</strain>
    </source>
</reference>
<dbReference type="InterPro" id="IPR003737">
    <property type="entry name" value="GlcNAc_PI_deacetylase-related"/>
</dbReference>
<gene>
    <name evidence="2" type="ordered locus">Ksed_10890</name>
</gene>
<evidence type="ECO:0000313" key="3">
    <source>
        <dbReference type="Proteomes" id="UP000006666"/>
    </source>
</evidence>
<evidence type="ECO:0000256" key="1">
    <source>
        <dbReference type="ARBA" id="ARBA00022833"/>
    </source>
</evidence>
<dbReference type="PANTHER" id="PTHR12993">
    <property type="entry name" value="N-ACETYLGLUCOSAMINYL-PHOSPHATIDYLINOSITOL DE-N-ACETYLASE-RELATED"/>
    <property type="match status" value="1"/>
</dbReference>
<keyword evidence="3" id="KW-1185">Reference proteome</keyword>
<dbReference type="SUPFAM" id="SSF102588">
    <property type="entry name" value="LmbE-like"/>
    <property type="match status" value="1"/>
</dbReference>
<dbReference type="PANTHER" id="PTHR12993:SF29">
    <property type="entry name" value="BLR3841 PROTEIN"/>
    <property type="match status" value="1"/>
</dbReference>
<dbReference type="AlphaFoldDB" id="C7NGM3"/>
<organism evidence="2 3">
    <name type="scientific">Kytococcus sedentarius (strain ATCC 14392 / DSM 20547 / JCM 11482 / CCUG 33030 / NBRC 15357 / NCTC 11040 / CCM 314 / 541)</name>
    <name type="common">Micrococcus sedentarius</name>
    <dbReference type="NCBI Taxonomy" id="478801"/>
    <lineage>
        <taxon>Bacteria</taxon>
        <taxon>Bacillati</taxon>
        <taxon>Actinomycetota</taxon>
        <taxon>Actinomycetes</taxon>
        <taxon>Micrococcales</taxon>
        <taxon>Kytococcaceae</taxon>
        <taxon>Kytococcus</taxon>
    </lineage>
</organism>